<comment type="caution">
    <text evidence="1">The sequence shown here is derived from an EMBL/GenBank/DDBJ whole genome shotgun (WGS) entry which is preliminary data.</text>
</comment>
<keyword evidence="2" id="KW-1185">Reference proteome</keyword>
<dbReference type="Gene3D" id="1.25.40.10">
    <property type="entry name" value="Tetratricopeptide repeat domain"/>
    <property type="match status" value="1"/>
</dbReference>
<sequence>SWLARAYPNDRRIKEAIEMFEHVVAVEAHNYAEDDPERVLSVDLLADAYIQLESCNENMDSKSPVSDGDD</sequence>
<gene>
    <name evidence="1" type="ORF">B0I36DRAFT_342974</name>
</gene>
<dbReference type="EMBL" id="JAGTJQ010000020">
    <property type="protein sequence ID" value="KAH7009130.1"/>
    <property type="molecule type" value="Genomic_DNA"/>
</dbReference>
<feature type="non-terminal residue" evidence="1">
    <location>
        <position position="1"/>
    </location>
</feature>
<dbReference type="RefSeq" id="XP_046003828.1">
    <property type="nucleotide sequence ID" value="XM_046156121.1"/>
</dbReference>
<dbReference type="OrthoDB" id="5086500at2759"/>
<accession>A0A9P8XQT5</accession>
<protein>
    <submittedName>
        <fullName evidence="1">Uncharacterized protein</fullName>
    </submittedName>
</protein>
<evidence type="ECO:0000313" key="1">
    <source>
        <dbReference type="EMBL" id="KAH7009130.1"/>
    </source>
</evidence>
<name>A0A9P8XQT5_9PEZI</name>
<evidence type="ECO:0000313" key="2">
    <source>
        <dbReference type="Proteomes" id="UP000756346"/>
    </source>
</evidence>
<organism evidence="1 2">
    <name type="scientific">Microdochium trichocladiopsis</name>
    <dbReference type="NCBI Taxonomy" id="1682393"/>
    <lineage>
        <taxon>Eukaryota</taxon>
        <taxon>Fungi</taxon>
        <taxon>Dikarya</taxon>
        <taxon>Ascomycota</taxon>
        <taxon>Pezizomycotina</taxon>
        <taxon>Sordariomycetes</taxon>
        <taxon>Xylariomycetidae</taxon>
        <taxon>Xylariales</taxon>
        <taxon>Microdochiaceae</taxon>
        <taxon>Microdochium</taxon>
    </lineage>
</organism>
<proteinExistence type="predicted"/>
<dbReference type="InterPro" id="IPR011990">
    <property type="entry name" value="TPR-like_helical_dom_sf"/>
</dbReference>
<dbReference type="AlphaFoldDB" id="A0A9P8XQT5"/>
<dbReference type="GeneID" id="70185667"/>
<dbReference type="Proteomes" id="UP000756346">
    <property type="component" value="Unassembled WGS sequence"/>
</dbReference>
<reference evidence="1" key="1">
    <citation type="journal article" date="2021" name="Nat. Commun.">
        <title>Genetic determinants of endophytism in the Arabidopsis root mycobiome.</title>
        <authorList>
            <person name="Mesny F."/>
            <person name="Miyauchi S."/>
            <person name="Thiergart T."/>
            <person name="Pickel B."/>
            <person name="Atanasova L."/>
            <person name="Karlsson M."/>
            <person name="Huettel B."/>
            <person name="Barry K.W."/>
            <person name="Haridas S."/>
            <person name="Chen C."/>
            <person name="Bauer D."/>
            <person name="Andreopoulos W."/>
            <person name="Pangilinan J."/>
            <person name="LaButti K."/>
            <person name="Riley R."/>
            <person name="Lipzen A."/>
            <person name="Clum A."/>
            <person name="Drula E."/>
            <person name="Henrissat B."/>
            <person name="Kohler A."/>
            <person name="Grigoriev I.V."/>
            <person name="Martin F.M."/>
            <person name="Hacquard S."/>
        </authorList>
    </citation>
    <scope>NUCLEOTIDE SEQUENCE</scope>
    <source>
        <strain evidence="1">MPI-CAGE-CH-0230</strain>
    </source>
</reference>